<keyword evidence="5" id="KW-0120">Carbon dioxide fixation</keyword>
<dbReference type="Gene3D" id="1.20.1440.90">
    <property type="entry name" value="Phosphoenolpyruvate/pyruvate domain"/>
    <property type="match status" value="1"/>
</dbReference>
<keyword evidence="7" id="KW-0670">Pyruvate</keyword>
<evidence type="ECO:0000256" key="1">
    <source>
        <dbReference type="ARBA" id="ARBA00008346"/>
    </source>
</evidence>
<dbReference type="PANTHER" id="PTHR30523:SF6">
    <property type="entry name" value="PHOSPHOENOLPYRUVATE CARBOXYLASE"/>
    <property type="match status" value="1"/>
</dbReference>
<dbReference type="InterPro" id="IPR018129">
    <property type="entry name" value="PEP_COase_Lys_AS"/>
</dbReference>
<dbReference type="OrthoDB" id="340936at2157"/>
<dbReference type="RefSeq" id="WP_097010106.1">
    <property type="nucleotide sequence ID" value="NZ_OBEJ01000008.1"/>
</dbReference>
<evidence type="ECO:0000256" key="5">
    <source>
        <dbReference type="ARBA" id="ARBA00023300"/>
    </source>
</evidence>
<name>A0A285P9Z3_NATPI</name>
<dbReference type="AlphaFoldDB" id="A0A285P9Z3"/>
<keyword evidence="3" id="KW-0460">Magnesium</keyword>
<gene>
    <name evidence="7" type="ORF">SAMN06269185_3226</name>
</gene>
<evidence type="ECO:0000256" key="3">
    <source>
        <dbReference type="ARBA" id="ARBA00022842"/>
    </source>
</evidence>
<dbReference type="InterPro" id="IPR021135">
    <property type="entry name" value="PEP_COase"/>
</dbReference>
<organism evidence="7 8">
    <name type="scientific">Natronoarchaeum philippinense</name>
    <dbReference type="NCBI Taxonomy" id="558529"/>
    <lineage>
        <taxon>Archaea</taxon>
        <taxon>Methanobacteriati</taxon>
        <taxon>Methanobacteriota</taxon>
        <taxon>Stenosarchaea group</taxon>
        <taxon>Halobacteria</taxon>
        <taxon>Halobacteriales</taxon>
        <taxon>Natronoarchaeaceae</taxon>
    </lineage>
</organism>
<accession>A0A285P9Z3</accession>
<proteinExistence type="inferred from homology"/>
<dbReference type="SUPFAM" id="SSF51621">
    <property type="entry name" value="Phosphoenolpyruvate/pyruvate domain"/>
    <property type="match status" value="1"/>
</dbReference>
<dbReference type="GO" id="GO:0015977">
    <property type="term" value="P:carbon fixation"/>
    <property type="evidence" value="ECO:0007669"/>
    <property type="project" value="UniProtKB-KW"/>
</dbReference>
<evidence type="ECO:0000313" key="8">
    <source>
        <dbReference type="Proteomes" id="UP000219453"/>
    </source>
</evidence>
<evidence type="ECO:0000256" key="4">
    <source>
        <dbReference type="ARBA" id="ARBA00023239"/>
    </source>
</evidence>
<dbReference type="GO" id="GO:0006099">
    <property type="term" value="P:tricarboxylic acid cycle"/>
    <property type="evidence" value="ECO:0007669"/>
    <property type="project" value="InterPro"/>
</dbReference>
<reference evidence="7 8" key="1">
    <citation type="submission" date="2017-09" db="EMBL/GenBank/DDBJ databases">
        <authorList>
            <person name="Ehlers B."/>
            <person name="Leendertz F.H."/>
        </authorList>
    </citation>
    <scope>NUCLEOTIDE SEQUENCE [LARGE SCALE GENOMIC DNA]</scope>
    <source>
        <strain evidence="7 8">DSM 27208</strain>
    </source>
</reference>
<dbReference type="GO" id="GO:0008964">
    <property type="term" value="F:phosphoenolpyruvate carboxylase activity"/>
    <property type="evidence" value="ECO:0007669"/>
    <property type="project" value="UniProtKB-EC"/>
</dbReference>
<sequence length="896" mass="102408">MRLHDRDVRQDVRELGALLGDVLEDQTSRSAFETVETLRTSAIDYRDDELDSRQPLHDELNGLTPDRESIVARAFTTYFELINLAEERERVRSIRTGSQEGTLEDSLETASEELSEMDADEAQQVLDDVLIEPTFTAHPTEARRKTVKAKLRSVANHLETLDERRLTSKEQGQVERDIDAEVTSLWQTPQVRNRRPEPEDEARNVQWYLENTLFDIVGEVYDELEDALDDEFDEDLDVPKLFEFRSWAGSDRDGNPFVTPEVTENTLERQREVVLDRYRGQLKRLSGVLSQDGHRIEVGERFEKSIAADIERLPGVAEEIEERYPDEPYRQKLKLMRERLRRVGDVRPGGYEDADEMADDLDVLAESLRANGADSVAEAHVDPLARQLNTFGFNLASLDLRDHQKMHTAAVSEALDREGIDYEAMDEDERVETLTDAILQDERVIDLGDQEELSDDAARVLERFDRLADWQEEYGIEAIDTYAVSMTDEPSHVMEVLFLADQADVVELPGHCGLDIVPLLETERALSGARRIMGTLYENEAYEMALEARNNTQEIMLGYSDSNKENGFLAANWSLYKNQRRLAEICDDFDVTMRLFHGRGGSISRGGGPMNDALLSLPNSTVTGQVKFTEQGEAIAEKYGNQRIAERNVEQMLNAQLRARKNSMEQPTEDVPEEWFDVMDQMADAAREEYRDLLETEGFVQYFEEATPITVIENLNMGSRPASRSGERNVEDLRAIPWVFSWTQSRCILPGWYALATGIEAYLDDGGDVETLQSMYEEWPFFQTKLDNAAMALGRTDMEIAAEYADLATEDLREQFFPRVTDEYERAIDHVVEITGRDHAIDRDWLRESLDRRNPYVDPLNLLQTHLLSQTHRTDLEEQTLRLTVKGIAAGMKNTG</sequence>
<evidence type="ECO:0000256" key="6">
    <source>
        <dbReference type="ARBA" id="ARBA00048995"/>
    </source>
</evidence>
<evidence type="ECO:0000256" key="2">
    <source>
        <dbReference type="ARBA" id="ARBA00012305"/>
    </source>
</evidence>
<protein>
    <recommendedName>
        <fullName evidence="2">phosphoenolpyruvate carboxylase</fullName>
        <ecNumber evidence="2">4.1.1.31</ecNumber>
    </recommendedName>
</protein>
<dbReference type="InterPro" id="IPR022805">
    <property type="entry name" value="PEP_COase_bac/pln-type"/>
</dbReference>
<comment type="similarity">
    <text evidence="1">Belongs to the PEPCase type 1 family.</text>
</comment>
<dbReference type="EC" id="4.1.1.31" evidence="2"/>
<dbReference type="EMBL" id="OBEJ01000008">
    <property type="protein sequence ID" value="SNZ18067.1"/>
    <property type="molecule type" value="Genomic_DNA"/>
</dbReference>
<dbReference type="PROSITE" id="PS00781">
    <property type="entry name" value="PEPCASE_1"/>
    <property type="match status" value="1"/>
</dbReference>
<keyword evidence="8" id="KW-1185">Reference proteome</keyword>
<dbReference type="NCBIfam" id="NF000584">
    <property type="entry name" value="PRK00009.1"/>
    <property type="match status" value="1"/>
</dbReference>
<dbReference type="InterPro" id="IPR015813">
    <property type="entry name" value="Pyrv/PenolPyrv_kinase-like_dom"/>
</dbReference>
<keyword evidence="4" id="KW-0456">Lyase</keyword>
<comment type="catalytic activity">
    <reaction evidence="6">
        <text>oxaloacetate + phosphate = phosphoenolpyruvate + hydrogencarbonate</text>
        <dbReference type="Rhea" id="RHEA:28370"/>
        <dbReference type="ChEBI" id="CHEBI:16452"/>
        <dbReference type="ChEBI" id="CHEBI:17544"/>
        <dbReference type="ChEBI" id="CHEBI:43474"/>
        <dbReference type="ChEBI" id="CHEBI:58702"/>
        <dbReference type="EC" id="4.1.1.31"/>
    </reaction>
</comment>
<dbReference type="Proteomes" id="UP000219453">
    <property type="component" value="Unassembled WGS sequence"/>
</dbReference>
<dbReference type="PANTHER" id="PTHR30523">
    <property type="entry name" value="PHOSPHOENOLPYRUVATE CARBOXYLASE"/>
    <property type="match status" value="1"/>
</dbReference>
<dbReference type="GO" id="GO:0005829">
    <property type="term" value="C:cytosol"/>
    <property type="evidence" value="ECO:0007669"/>
    <property type="project" value="TreeGrafter"/>
</dbReference>
<evidence type="ECO:0000313" key="7">
    <source>
        <dbReference type="EMBL" id="SNZ18067.1"/>
    </source>
</evidence>
<dbReference type="PRINTS" id="PR00150">
    <property type="entry name" value="PEPCARBXLASE"/>
</dbReference>
<dbReference type="Pfam" id="PF00311">
    <property type="entry name" value="PEPcase"/>
    <property type="match status" value="1"/>
</dbReference>
<dbReference type="HAMAP" id="MF_00595">
    <property type="entry name" value="PEPcase_type1"/>
    <property type="match status" value="1"/>
</dbReference>